<dbReference type="PROSITE" id="PS50011">
    <property type="entry name" value="PROTEIN_KINASE_DOM"/>
    <property type="match status" value="1"/>
</dbReference>
<dbReference type="PROSITE" id="PS00107">
    <property type="entry name" value="PROTEIN_KINASE_ATP"/>
    <property type="match status" value="1"/>
</dbReference>
<dbReference type="CDD" id="cd09933">
    <property type="entry name" value="SH2_Src_family"/>
    <property type="match status" value="1"/>
</dbReference>
<dbReference type="SMART" id="SM00326">
    <property type="entry name" value="SH3"/>
    <property type="match status" value="1"/>
</dbReference>
<dbReference type="FunFam" id="3.30.505.10:FF:000044">
    <property type="entry name" value="Tyrosine-protein kinase"/>
    <property type="match status" value="1"/>
</dbReference>
<keyword evidence="6" id="KW-0727">SH2 domain</keyword>
<dbReference type="PROSITE" id="PS50002">
    <property type="entry name" value="SH3"/>
    <property type="match status" value="1"/>
</dbReference>
<reference evidence="10" key="1">
    <citation type="submission" date="2020-04" db="EMBL/GenBank/DDBJ databases">
        <authorList>
            <person name="Alioto T."/>
            <person name="Alioto T."/>
            <person name="Gomez Garrido J."/>
        </authorList>
    </citation>
    <scope>NUCLEOTIDE SEQUENCE</scope>
    <source>
        <strain evidence="10">A484AB</strain>
    </source>
</reference>
<proteinExistence type="inferred from homology"/>
<dbReference type="InterPro" id="IPR050198">
    <property type="entry name" value="Non-receptor_tyrosine_kinases"/>
</dbReference>
<dbReference type="FunFam" id="1.10.510.10:FF:000004">
    <property type="entry name" value="Tyrosine-protein kinase"/>
    <property type="match status" value="1"/>
</dbReference>
<evidence type="ECO:0000256" key="9">
    <source>
        <dbReference type="RuleBase" id="RU362096"/>
    </source>
</evidence>
<dbReference type="Gene3D" id="3.30.200.20">
    <property type="entry name" value="Phosphorylase Kinase, domain 1"/>
    <property type="match status" value="1"/>
</dbReference>
<dbReference type="EC" id="2.7.10.2" evidence="9"/>
<dbReference type="InterPro" id="IPR008266">
    <property type="entry name" value="Tyr_kinase_AS"/>
</dbReference>
<gene>
    <name evidence="10" type="ORF">PACLA_8A088263</name>
</gene>
<dbReference type="PROSITE" id="PS00109">
    <property type="entry name" value="PROTEIN_KINASE_TYR"/>
    <property type="match status" value="1"/>
</dbReference>
<dbReference type="EMBL" id="CACRXK020005928">
    <property type="protein sequence ID" value="CAB4007832.1"/>
    <property type="molecule type" value="Genomic_DNA"/>
</dbReference>
<dbReference type="Pfam" id="PF07714">
    <property type="entry name" value="PK_Tyr_Ser-Thr"/>
    <property type="match status" value="1"/>
</dbReference>
<dbReference type="InterPro" id="IPR017441">
    <property type="entry name" value="Protein_kinase_ATP_BS"/>
</dbReference>
<dbReference type="PRINTS" id="PR00401">
    <property type="entry name" value="SH2DOMAIN"/>
</dbReference>
<dbReference type="Pfam" id="PF00018">
    <property type="entry name" value="SH3_1"/>
    <property type="match status" value="1"/>
</dbReference>
<keyword evidence="7 9" id="KW-0829">Tyrosine-protein kinase</keyword>
<dbReference type="InterPro" id="IPR020635">
    <property type="entry name" value="Tyr_kinase_cat_dom"/>
</dbReference>
<evidence type="ECO:0000256" key="8">
    <source>
        <dbReference type="ARBA" id="ARBA00051245"/>
    </source>
</evidence>
<dbReference type="SMART" id="SM00252">
    <property type="entry name" value="SH2"/>
    <property type="match status" value="1"/>
</dbReference>
<dbReference type="GO" id="GO:0004715">
    <property type="term" value="F:non-membrane spanning protein tyrosine kinase activity"/>
    <property type="evidence" value="ECO:0007669"/>
    <property type="project" value="UniProtKB-EC"/>
</dbReference>
<evidence type="ECO:0000256" key="7">
    <source>
        <dbReference type="ARBA" id="ARBA00023137"/>
    </source>
</evidence>
<dbReference type="Gene3D" id="2.30.30.40">
    <property type="entry name" value="SH3 Domains"/>
    <property type="match status" value="1"/>
</dbReference>
<dbReference type="GO" id="GO:0005524">
    <property type="term" value="F:ATP binding"/>
    <property type="evidence" value="ECO:0007669"/>
    <property type="project" value="UniProtKB-UniRule"/>
</dbReference>
<dbReference type="Gene3D" id="1.10.510.10">
    <property type="entry name" value="Transferase(Phosphotransferase) domain 1"/>
    <property type="match status" value="1"/>
</dbReference>
<feature type="non-terminal residue" evidence="10">
    <location>
        <position position="778"/>
    </location>
</feature>
<dbReference type="SUPFAM" id="SSF55550">
    <property type="entry name" value="SH2 domain"/>
    <property type="match status" value="1"/>
</dbReference>
<accession>A0A7D9IJX2</accession>
<comment type="similarity">
    <text evidence="9">Belongs to the protein kinase superfamily. Tyr protein kinase family.</text>
</comment>
<dbReference type="CDD" id="cd05034">
    <property type="entry name" value="PTKc_Src_like"/>
    <property type="match status" value="1"/>
</dbReference>
<comment type="caution">
    <text evidence="10">The sequence shown here is derived from an EMBL/GenBank/DDBJ whole genome shotgun (WGS) entry which is preliminary data.</text>
</comment>
<name>A0A7D9IJX2_PARCT</name>
<dbReference type="InterPro" id="IPR000719">
    <property type="entry name" value="Prot_kinase_dom"/>
</dbReference>
<evidence type="ECO:0000313" key="11">
    <source>
        <dbReference type="Proteomes" id="UP001152795"/>
    </source>
</evidence>
<evidence type="ECO:0000256" key="5">
    <source>
        <dbReference type="ARBA" id="ARBA00022840"/>
    </source>
</evidence>
<dbReference type="Gene3D" id="3.30.505.10">
    <property type="entry name" value="SH2 domain"/>
    <property type="match status" value="1"/>
</dbReference>
<keyword evidence="4 9" id="KW-0418">Kinase</keyword>
<keyword evidence="2 9" id="KW-0808">Transferase</keyword>
<sequence>YIFTTLGAEGTDGPTNTSGYQGTTLEGQVTSRNGIQEWIVAHTGTYHIESRGAGGANGTCTATANGTWQRGGLGTKLSGKFLLHQGTLLKILVGQRGIMGIDFNDEPGGGGGGSFVTYGNDTPLVVAGGGGGGGGCKVVVGESDGDPGQLGILGSRCNGTVGNGGMLCSNKEGFDVNAGSGAGLLSNGDRSNFGLGTTAKGFVNGGMGGTIHIGSYGGFGGGGYGWEYAGGGGGYTGGGVWANSTTGNAGGGGSVNHGFDKQSGYADGLDHGLVKIVLLGPASGIPKRDHDSSKRDPEKMSKARLIDHVNVYVNAPSPISTMGPSNPHQVTVFVALYDYAARTTEDLNFAKGERLQVIDNSDGDWWFARSLKTGREGYIPCNYVAAERSLDAEEWYFGKIRRADAEKKLLADCNTTGAFLVRDSETSHGNYSLSVREGDVVKHYRIRRLDGGGFYITSRSPYANLHELVAHYSKEADGLCCMLLKACPATEKPDTGGLAYSTKDSWEIPRGSLHLRQKLGQGMFGEVWAGTWNGTTPVAIKTLKPGSMEPKAFLLEAQIMKKLRHPHLIQLYAVCTETEPIYIITELMKHGSLLDFLVKGEGRNLRLPVLLDMAAQIADGMQYLEKQNYIHRDLAARNILVGEANTCKVADFGLARLVINDEYNPHEGAKFPIKWTAPEAALYNRFTIKSDVWSFGILLTELVSHGRIPYPGMTNAQTLAKVERGYRMPCPPSCPDSLYQIMLDCWKANAQERPTFEYLHSVLSDFFVSTEPSYRDLQ</sequence>
<dbReference type="InterPro" id="IPR001452">
    <property type="entry name" value="SH3_domain"/>
</dbReference>
<dbReference type="SUPFAM" id="SSF50044">
    <property type="entry name" value="SH3-domain"/>
    <property type="match status" value="1"/>
</dbReference>
<dbReference type="Proteomes" id="UP001152795">
    <property type="component" value="Unassembled WGS sequence"/>
</dbReference>
<keyword evidence="3 9" id="KW-0547">Nucleotide-binding</keyword>
<dbReference type="AlphaFoldDB" id="A0A7D9IJX2"/>
<evidence type="ECO:0000256" key="6">
    <source>
        <dbReference type="ARBA" id="ARBA00022999"/>
    </source>
</evidence>
<dbReference type="PROSITE" id="PS50001">
    <property type="entry name" value="SH2"/>
    <property type="match status" value="1"/>
</dbReference>
<dbReference type="PANTHER" id="PTHR24418">
    <property type="entry name" value="TYROSINE-PROTEIN KINASE"/>
    <property type="match status" value="1"/>
</dbReference>
<keyword evidence="1" id="KW-0728">SH3 domain</keyword>
<dbReference type="InterPro" id="IPR036860">
    <property type="entry name" value="SH2_dom_sf"/>
</dbReference>
<protein>
    <recommendedName>
        <fullName evidence="9">Tyrosine-protein kinase</fullName>
        <ecNumber evidence="9">2.7.10.2</ecNumber>
    </recommendedName>
</protein>
<dbReference type="OrthoDB" id="4062651at2759"/>
<evidence type="ECO:0000256" key="4">
    <source>
        <dbReference type="ARBA" id="ARBA00022777"/>
    </source>
</evidence>
<keyword evidence="5 9" id="KW-0067">ATP-binding</keyword>
<dbReference type="FunFam" id="3.30.200.20:FF:000053">
    <property type="entry name" value="Tyrosine-protein kinase"/>
    <property type="match status" value="1"/>
</dbReference>
<dbReference type="InterPro" id="IPR011009">
    <property type="entry name" value="Kinase-like_dom_sf"/>
</dbReference>
<dbReference type="SMART" id="SM00219">
    <property type="entry name" value="TyrKc"/>
    <property type="match status" value="1"/>
</dbReference>
<evidence type="ECO:0000313" key="10">
    <source>
        <dbReference type="EMBL" id="CAB4007832.1"/>
    </source>
</evidence>
<comment type="catalytic activity">
    <reaction evidence="8 9">
        <text>L-tyrosyl-[protein] + ATP = O-phospho-L-tyrosyl-[protein] + ADP + H(+)</text>
        <dbReference type="Rhea" id="RHEA:10596"/>
        <dbReference type="Rhea" id="RHEA-COMP:10136"/>
        <dbReference type="Rhea" id="RHEA-COMP:20101"/>
        <dbReference type="ChEBI" id="CHEBI:15378"/>
        <dbReference type="ChEBI" id="CHEBI:30616"/>
        <dbReference type="ChEBI" id="CHEBI:46858"/>
        <dbReference type="ChEBI" id="CHEBI:61978"/>
        <dbReference type="ChEBI" id="CHEBI:456216"/>
        <dbReference type="EC" id="2.7.10.2"/>
    </reaction>
</comment>
<dbReference type="CDD" id="cd11845">
    <property type="entry name" value="SH3_Src_like"/>
    <property type="match status" value="1"/>
</dbReference>
<dbReference type="Pfam" id="PF00017">
    <property type="entry name" value="SH2"/>
    <property type="match status" value="1"/>
</dbReference>
<organism evidence="10 11">
    <name type="scientific">Paramuricea clavata</name>
    <name type="common">Red gorgonian</name>
    <name type="synonym">Violescent sea-whip</name>
    <dbReference type="NCBI Taxonomy" id="317549"/>
    <lineage>
        <taxon>Eukaryota</taxon>
        <taxon>Metazoa</taxon>
        <taxon>Cnidaria</taxon>
        <taxon>Anthozoa</taxon>
        <taxon>Octocorallia</taxon>
        <taxon>Malacalcyonacea</taxon>
        <taxon>Plexauridae</taxon>
        <taxon>Paramuricea</taxon>
    </lineage>
</organism>
<evidence type="ECO:0000256" key="3">
    <source>
        <dbReference type="ARBA" id="ARBA00022741"/>
    </source>
</evidence>
<evidence type="ECO:0000256" key="2">
    <source>
        <dbReference type="ARBA" id="ARBA00022679"/>
    </source>
</evidence>
<evidence type="ECO:0000256" key="1">
    <source>
        <dbReference type="ARBA" id="ARBA00022443"/>
    </source>
</evidence>
<dbReference type="PRINTS" id="PR00109">
    <property type="entry name" value="TYRKINASE"/>
</dbReference>
<dbReference type="InterPro" id="IPR001245">
    <property type="entry name" value="Ser-Thr/Tyr_kinase_cat_dom"/>
</dbReference>
<dbReference type="InterPro" id="IPR036028">
    <property type="entry name" value="SH3-like_dom_sf"/>
</dbReference>
<dbReference type="PRINTS" id="PR00452">
    <property type="entry name" value="SH3DOMAIN"/>
</dbReference>
<keyword evidence="11" id="KW-1185">Reference proteome</keyword>
<dbReference type="SUPFAM" id="SSF56112">
    <property type="entry name" value="Protein kinase-like (PK-like)"/>
    <property type="match status" value="1"/>
</dbReference>
<dbReference type="InterPro" id="IPR000980">
    <property type="entry name" value="SH2"/>
</dbReference>